<dbReference type="Pfam" id="PF02771">
    <property type="entry name" value="Acyl-CoA_dh_N"/>
    <property type="match status" value="1"/>
</dbReference>
<evidence type="ECO:0000313" key="7">
    <source>
        <dbReference type="EMBL" id="AGM26914.1"/>
    </source>
</evidence>
<reference evidence="7 8" key="1">
    <citation type="journal article" date="2013" name="Genome Announc.">
        <title>Complete Genome Sequence of Mycobacterium massiliense Clinical Strain Asan 50594, Belonging to the Type II Genotype.</title>
        <authorList>
            <person name="Kim B.J."/>
            <person name="Kim B.R."/>
            <person name="Hong S.H."/>
            <person name="Seok S.H."/>
            <person name="Kook Y.H."/>
            <person name="Kim B.J."/>
        </authorList>
    </citation>
    <scope>NUCLEOTIDE SEQUENCE [LARGE SCALE GENOMIC DNA]</scope>
    <source>
        <strain evidence="7 8">50594</strain>
    </source>
</reference>
<evidence type="ECO:0000256" key="4">
    <source>
        <dbReference type="ARBA" id="ARBA00049661"/>
    </source>
</evidence>
<dbReference type="EMBL" id="CP004374">
    <property type="protein sequence ID" value="AGM26914.1"/>
    <property type="molecule type" value="Genomic_DNA"/>
</dbReference>
<dbReference type="InterPro" id="IPR050741">
    <property type="entry name" value="Acyl-CoA_dehydrogenase"/>
</dbReference>
<dbReference type="KEGG" id="mabb:MASS_0312"/>
<organism evidence="7 8">
    <name type="scientific">Mycobacteroides abscessus subsp. bolletii 50594</name>
    <dbReference type="NCBI Taxonomy" id="1303024"/>
    <lineage>
        <taxon>Bacteria</taxon>
        <taxon>Bacillati</taxon>
        <taxon>Actinomycetota</taxon>
        <taxon>Actinomycetes</taxon>
        <taxon>Mycobacteriales</taxon>
        <taxon>Mycobacteriaceae</taxon>
        <taxon>Mycobacteroides</taxon>
        <taxon>Mycobacteroides abscessus</taxon>
    </lineage>
</organism>
<dbReference type="PANTHER" id="PTHR48083">
    <property type="entry name" value="MEDIUM-CHAIN SPECIFIC ACYL-COA DEHYDROGENASE, MITOCHONDRIAL-RELATED"/>
    <property type="match status" value="1"/>
</dbReference>
<keyword evidence="3" id="KW-0560">Oxidoreductase</keyword>
<evidence type="ECO:0000259" key="5">
    <source>
        <dbReference type="Pfam" id="PF02771"/>
    </source>
</evidence>
<dbReference type="Pfam" id="PF08028">
    <property type="entry name" value="Acyl-CoA_dh_2"/>
    <property type="match status" value="1"/>
</dbReference>
<dbReference type="PIRSF" id="PIRSF016578">
    <property type="entry name" value="HsaA"/>
    <property type="match status" value="1"/>
</dbReference>
<dbReference type="Gene3D" id="2.40.110.10">
    <property type="entry name" value="Butyryl-CoA Dehydrogenase, subunit A, domain 2"/>
    <property type="match status" value="1"/>
</dbReference>
<dbReference type="GO" id="GO:0033539">
    <property type="term" value="P:fatty acid beta-oxidation using acyl-CoA dehydrogenase"/>
    <property type="evidence" value="ECO:0007669"/>
    <property type="project" value="TreeGrafter"/>
</dbReference>
<name>A0AB33A575_9MYCO</name>
<dbReference type="Proteomes" id="UP000013961">
    <property type="component" value="Chromosome"/>
</dbReference>
<dbReference type="AlphaFoldDB" id="A0AB33A575"/>
<feature type="domain" description="Acyl-CoA dehydrogenase/oxidase N-terminal" evidence="5">
    <location>
        <begin position="39"/>
        <end position="115"/>
    </location>
</feature>
<dbReference type="InterPro" id="IPR009100">
    <property type="entry name" value="AcylCoA_DH/oxidase_NM_dom_sf"/>
</dbReference>
<feature type="domain" description="Acyl-CoA dehydrogenase C-terminal" evidence="6">
    <location>
        <begin position="265"/>
        <end position="395"/>
    </location>
</feature>
<gene>
    <name evidence="7" type="ORF">MASS_0312</name>
</gene>
<keyword evidence="1" id="KW-0285">Flavoprotein</keyword>
<dbReference type="SUPFAM" id="SSF56645">
    <property type="entry name" value="Acyl-CoA dehydrogenase NM domain-like"/>
    <property type="match status" value="1"/>
</dbReference>
<evidence type="ECO:0000259" key="6">
    <source>
        <dbReference type="Pfam" id="PF08028"/>
    </source>
</evidence>
<proteinExistence type="inferred from homology"/>
<dbReference type="Gene3D" id="1.20.140.10">
    <property type="entry name" value="Butyryl-CoA Dehydrogenase, subunit A, domain 3"/>
    <property type="match status" value="1"/>
</dbReference>
<dbReference type="SUPFAM" id="SSF47203">
    <property type="entry name" value="Acyl-CoA dehydrogenase C-terminal domain-like"/>
    <property type="match status" value="1"/>
</dbReference>
<keyword evidence="2" id="KW-0274">FAD</keyword>
<evidence type="ECO:0000256" key="1">
    <source>
        <dbReference type="ARBA" id="ARBA00022630"/>
    </source>
</evidence>
<evidence type="ECO:0000256" key="3">
    <source>
        <dbReference type="ARBA" id="ARBA00023002"/>
    </source>
</evidence>
<dbReference type="InterPro" id="IPR037069">
    <property type="entry name" value="AcylCoA_DH/ox_N_sf"/>
</dbReference>
<evidence type="ECO:0000313" key="8">
    <source>
        <dbReference type="Proteomes" id="UP000013961"/>
    </source>
</evidence>
<evidence type="ECO:0000256" key="2">
    <source>
        <dbReference type="ARBA" id="ARBA00022827"/>
    </source>
</evidence>
<dbReference type="InterPro" id="IPR036250">
    <property type="entry name" value="AcylCo_DH-like_C"/>
</dbReference>
<dbReference type="InterPro" id="IPR013107">
    <property type="entry name" value="Acyl-CoA_DH_C"/>
</dbReference>
<dbReference type="InterPro" id="IPR013786">
    <property type="entry name" value="AcylCoA_DH/ox_N"/>
</dbReference>
<accession>A0AB33A575</accession>
<sequence length="418" mass="45483">MIQFRSDRMSSTNDCAGCEVLMTSSTAVQPDAVQRARELAPAIAARALEAERLRRMPDETIAELSRSGLFSLMAPRRYGGDEASLETLVGAVIEVGKVCGSTAWTFCIYGIHNWLAGLFPEQLQDEMFGSVPAGSPLLFPGSWSPSGIATPVEGGYKITGRWQFGSGVWHSSWASVAAVVQHEEPPKYPDLRTFMIPRSDLEVIDTWFTSGLRGTGSMDIAVNDVFVPAHRVQEFGPLARGQSPSAELHGSAIYRIPLFCALSNVAAAPAVGMALGTVELFTEKIKTRVMRYSMQEQSKLATAHRRMGHVAAQAESARTLLLHTVRDVEDKLRSGEGLTTEDRVAVRRNCAYIVEVCKQAIGEAVEACGASAQYEDSPLQRHLRDVNTLSTHVVYDTDSAYELFGRVELGLPPGSVAF</sequence>
<evidence type="ECO:0008006" key="9">
    <source>
        <dbReference type="Google" id="ProtNLM"/>
    </source>
</evidence>
<dbReference type="GO" id="GO:0050660">
    <property type="term" value="F:flavin adenine dinucleotide binding"/>
    <property type="evidence" value="ECO:0007669"/>
    <property type="project" value="InterPro"/>
</dbReference>
<protein>
    <recommendedName>
        <fullName evidence="9">3-hydroxy-9,10-secoandrosta-1,3,5(10)-triene-9,17-dione monooxygenase</fullName>
    </recommendedName>
</protein>
<dbReference type="PANTHER" id="PTHR48083:SF19">
    <property type="entry name" value="FLAVIN-DEPENDENT MONOOXYGENASE, OXYGENASE SUBUNIT HSAA"/>
    <property type="match status" value="1"/>
</dbReference>
<comment type="similarity">
    <text evidence="4">Belongs to the HpaH/HsaA monooxygenase family.</text>
</comment>
<dbReference type="GO" id="GO:0003995">
    <property type="term" value="F:acyl-CoA dehydrogenase activity"/>
    <property type="evidence" value="ECO:0007669"/>
    <property type="project" value="TreeGrafter"/>
</dbReference>
<dbReference type="GO" id="GO:0016712">
    <property type="term" value="F:oxidoreductase activity, acting on paired donors, with incorporation or reduction of molecular oxygen, reduced flavin or flavoprotein as one donor, and incorporation of one atom of oxygen"/>
    <property type="evidence" value="ECO:0007669"/>
    <property type="project" value="TreeGrafter"/>
</dbReference>
<dbReference type="GO" id="GO:0005737">
    <property type="term" value="C:cytoplasm"/>
    <property type="evidence" value="ECO:0007669"/>
    <property type="project" value="TreeGrafter"/>
</dbReference>
<dbReference type="Gene3D" id="1.10.540.10">
    <property type="entry name" value="Acyl-CoA dehydrogenase/oxidase, N-terminal domain"/>
    <property type="match status" value="1"/>
</dbReference>
<dbReference type="InterPro" id="IPR046373">
    <property type="entry name" value="Acyl-CoA_Oxase/DH_mid-dom_sf"/>
</dbReference>